<accession>A0ABY6MW71</accession>
<dbReference type="PANTHER" id="PTHR43196">
    <property type="entry name" value="SULFATE ADENYLYLTRANSFERASE SUBUNIT 2"/>
    <property type="match status" value="1"/>
</dbReference>
<evidence type="ECO:0000256" key="7">
    <source>
        <dbReference type="ARBA" id="ARBA00022840"/>
    </source>
</evidence>
<evidence type="ECO:0000256" key="10">
    <source>
        <dbReference type="SAM" id="MobiDB-lite"/>
    </source>
</evidence>
<evidence type="ECO:0000256" key="8">
    <source>
        <dbReference type="ARBA" id="ARBA00030256"/>
    </source>
</evidence>
<name>A0ABY6MW71_9BURK</name>
<evidence type="ECO:0000256" key="2">
    <source>
        <dbReference type="ARBA" id="ARBA00012391"/>
    </source>
</evidence>
<feature type="region of interest" description="Disordered" evidence="10">
    <location>
        <begin position="295"/>
        <end position="319"/>
    </location>
</feature>
<dbReference type="PIRSF" id="PIRSF002936">
    <property type="entry name" value="CysDAde_trans"/>
    <property type="match status" value="1"/>
</dbReference>
<evidence type="ECO:0000313" key="13">
    <source>
        <dbReference type="Proteomes" id="UP001163266"/>
    </source>
</evidence>
<dbReference type="NCBIfam" id="NF003587">
    <property type="entry name" value="PRK05253.1"/>
    <property type="match status" value="1"/>
</dbReference>
<evidence type="ECO:0000313" key="12">
    <source>
        <dbReference type="EMBL" id="UZD56229.1"/>
    </source>
</evidence>
<protein>
    <recommendedName>
        <fullName evidence="3">Sulfate adenylyltransferase subunit 2</fullName>
        <ecNumber evidence="2">2.7.7.4</ecNumber>
    </recommendedName>
    <alternativeName>
        <fullName evidence="8">ATP-sulfurylase small subunit</fullName>
    </alternativeName>
    <alternativeName>
        <fullName evidence="9">Sulfate adenylate transferase</fullName>
    </alternativeName>
</protein>
<evidence type="ECO:0000256" key="4">
    <source>
        <dbReference type="ARBA" id="ARBA00022679"/>
    </source>
</evidence>
<organism evidence="12 13">
    <name type="scientific">Caldimonas aquatica</name>
    <dbReference type="NCBI Taxonomy" id="376175"/>
    <lineage>
        <taxon>Bacteria</taxon>
        <taxon>Pseudomonadati</taxon>
        <taxon>Pseudomonadota</taxon>
        <taxon>Betaproteobacteria</taxon>
        <taxon>Burkholderiales</taxon>
        <taxon>Sphaerotilaceae</taxon>
        <taxon>Caldimonas</taxon>
    </lineage>
</organism>
<proteinExistence type="inferred from homology"/>
<dbReference type="Gene3D" id="3.40.50.620">
    <property type="entry name" value="HUPs"/>
    <property type="match status" value="1"/>
</dbReference>
<dbReference type="InterPro" id="IPR002500">
    <property type="entry name" value="PAPS_reduct_dom"/>
</dbReference>
<feature type="compositionally biased region" description="Basic and acidic residues" evidence="10">
    <location>
        <begin position="297"/>
        <end position="319"/>
    </location>
</feature>
<dbReference type="EC" id="2.7.7.4" evidence="2"/>
<keyword evidence="4 12" id="KW-0808">Transferase</keyword>
<evidence type="ECO:0000256" key="3">
    <source>
        <dbReference type="ARBA" id="ARBA00022004"/>
    </source>
</evidence>
<dbReference type="InterPro" id="IPR014729">
    <property type="entry name" value="Rossmann-like_a/b/a_fold"/>
</dbReference>
<dbReference type="RefSeq" id="WP_264894130.1">
    <property type="nucleotide sequence ID" value="NZ_CP110257.1"/>
</dbReference>
<keyword evidence="6" id="KW-0547">Nucleotide-binding</keyword>
<feature type="domain" description="Phosphoadenosine phosphosulphate reductase" evidence="11">
    <location>
        <begin position="40"/>
        <end position="272"/>
    </location>
</feature>
<reference evidence="12" key="1">
    <citation type="submission" date="2022-10" db="EMBL/GenBank/DDBJ databases">
        <title>Complete genome sequence of Schlegelella aquatica LMG 23380.</title>
        <authorList>
            <person name="Musilova J."/>
            <person name="Kourilova X."/>
            <person name="Bezdicek M."/>
            <person name="Hermankova K."/>
            <person name="Obruca S."/>
            <person name="Sedlar K."/>
        </authorList>
    </citation>
    <scope>NUCLEOTIDE SEQUENCE</scope>
    <source>
        <strain evidence="12">LMG 23380</strain>
    </source>
</reference>
<dbReference type="EMBL" id="CP110257">
    <property type="protein sequence ID" value="UZD56229.1"/>
    <property type="molecule type" value="Genomic_DNA"/>
</dbReference>
<dbReference type="InterPro" id="IPR050128">
    <property type="entry name" value="Sulfate_adenylyltrnsfr_sub2"/>
</dbReference>
<dbReference type="Proteomes" id="UP001163266">
    <property type="component" value="Chromosome"/>
</dbReference>
<evidence type="ECO:0000256" key="1">
    <source>
        <dbReference type="ARBA" id="ARBA00008885"/>
    </source>
</evidence>
<dbReference type="GO" id="GO:0004781">
    <property type="term" value="F:sulfate adenylyltransferase (ATP) activity"/>
    <property type="evidence" value="ECO:0007669"/>
    <property type="project" value="UniProtKB-EC"/>
</dbReference>
<comment type="similarity">
    <text evidence="1">Belongs to the PAPS reductase family. CysD subfamily.</text>
</comment>
<sequence length="319" mass="36610">MNAPVSLDKLLPELDHRHLDWLEEEAIFILRETAAAFERPALLFSGGKDSCVVLRLAEKAFKTHVGQGRYKGRLPFPLLHVDTGHNFPEVIEFRDRRVAEMGERLVVAHLEDSIKRGKVRLAHPLESRNGHQTVTLLEAIEEHRFDVLIGGARRDEEKARAKERIFSHRDSFGQWQPKEQRPELWTLFNTRIKPGEHMRAFPISNWTELDVWLYIARENIPLPSLYYAHDRQVVRRKGLLVPVTEVTPVQPGEQVETAQVRFRTVGDMTCTCPVESTAATPAEIVAETLTVTVSERGATRMDDRTSDSSMERRKKEGYF</sequence>
<evidence type="ECO:0000256" key="5">
    <source>
        <dbReference type="ARBA" id="ARBA00022695"/>
    </source>
</evidence>
<keyword evidence="5 12" id="KW-0548">Nucleotidyltransferase</keyword>
<dbReference type="NCBIfam" id="NF009214">
    <property type="entry name" value="PRK12563.1"/>
    <property type="match status" value="1"/>
</dbReference>
<gene>
    <name evidence="12" type="primary">cysD</name>
    <name evidence="12" type="ORF">OMP39_06555</name>
</gene>
<evidence type="ECO:0000256" key="6">
    <source>
        <dbReference type="ARBA" id="ARBA00022741"/>
    </source>
</evidence>
<dbReference type="InterPro" id="IPR011784">
    <property type="entry name" value="SO4_adenylTrfase_ssu"/>
</dbReference>
<dbReference type="SUPFAM" id="SSF52402">
    <property type="entry name" value="Adenine nucleotide alpha hydrolases-like"/>
    <property type="match status" value="1"/>
</dbReference>
<dbReference type="PANTHER" id="PTHR43196:SF1">
    <property type="entry name" value="SULFATE ADENYLYLTRANSFERASE SUBUNIT 2"/>
    <property type="match status" value="1"/>
</dbReference>
<keyword evidence="7" id="KW-0067">ATP-binding</keyword>
<dbReference type="Pfam" id="PF01507">
    <property type="entry name" value="PAPS_reduct"/>
    <property type="match status" value="1"/>
</dbReference>
<evidence type="ECO:0000259" key="11">
    <source>
        <dbReference type="Pfam" id="PF01507"/>
    </source>
</evidence>
<evidence type="ECO:0000256" key="9">
    <source>
        <dbReference type="ARBA" id="ARBA00031812"/>
    </source>
</evidence>
<keyword evidence="13" id="KW-1185">Reference proteome</keyword>